<dbReference type="EMBL" id="DS235845">
    <property type="protein sequence ID" value="EEB18354.1"/>
    <property type="molecule type" value="Genomic_DNA"/>
</dbReference>
<dbReference type="KEGG" id="phu:Phum_PHUM511970"/>
<reference evidence="2" key="2">
    <citation type="submission" date="2007-04" db="EMBL/GenBank/DDBJ databases">
        <title>The genome of the human body louse.</title>
        <authorList>
            <consortium name="The Human Body Louse Genome Consortium"/>
            <person name="Kirkness E."/>
            <person name="Walenz B."/>
            <person name="Hass B."/>
            <person name="Bruggner R."/>
            <person name="Strausberg R."/>
        </authorList>
    </citation>
    <scope>NUCLEOTIDE SEQUENCE</scope>
    <source>
        <strain evidence="2">USDA</strain>
    </source>
</reference>
<keyword evidence="4" id="KW-1185">Reference proteome</keyword>
<dbReference type="Proteomes" id="UP000009046">
    <property type="component" value="Unassembled WGS sequence"/>
</dbReference>
<keyword evidence="1" id="KW-0812">Transmembrane</keyword>
<dbReference type="GeneID" id="8233076"/>
<reference evidence="3" key="3">
    <citation type="submission" date="2021-02" db="UniProtKB">
        <authorList>
            <consortium name="EnsemblMetazoa"/>
        </authorList>
    </citation>
    <scope>IDENTIFICATION</scope>
    <source>
        <strain evidence="3">USDA</strain>
    </source>
</reference>
<evidence type="ECO:0000313" key="4">
    <source>
        <dbReference type="Proteomes" id="UP000009046"/>
    </source>
</evidence>
<name>E0VY98_PEDHC</name>
<proteinExistence type="predicted"/>
<evidence type="ECO:0000313" key="2">
    <source>
        <dbReference type="EMBL" id="EEB18354.1"/>
    </source>
</evidence>
<dbReference type="EnsemblMetazoa" id="PHUM511970-RA">
    <property type="protein sequence ID" value="PHUM511970-PA"/>
    <property type="gene ID" value="PHUM511970"/>
</dbReference>
<dbReference type="InParanoid" id="E0VY98"/>
<dbReference type="VEuPathDB" id="VectorBase:PHUM511970"/>
<keyword evidence="1" id="KW-1133">Transmembrane helix</keyword>
<dbReference type="EMBL" id="AAZO01006227">
    <property type="status" value="NOT_ANNOTATED_CDS"/>
    <property type="molecule type" value="Genomic_DNA"/>
</dbReference>
<dbReference type="HOGENOM" id="CLU_2486046_0_0_1"/>
<gene>
    <name evidence="3" type="primary">8233076</name>
    <name evidence="2" type="ORF">Phum_PHUM511970</name>
</gene>
<evidence type="ECO:0000313" key="3">
    <source>
        <dbReference type="EnsemblMetazoa" id="PHUM511970-PA"/>
    </source>
</evidence>
<accession>E0VY98</accession>
<feature type="transmembrane region" description="Helical" evidence="1">
    <location>
        <begin position="6"/>
        <end position="31"/>
    </location>
</feature>
<sequence length="87" mass="10130">MENCVSPFFFFFLCSLNHVTLYFFLFIYLFVCEAISLHCKQIIMIIIRLNKIEKTFFCNSKINNYTRIGNEGGGGRDFVTKRAVGIL</sequence>
<keyword evidence="1" id="KW-0472">Membrane</keyword>
<dbReference type="CTD" id="8233076"/>
<reference evidence="2" key="1">
    <citation type="submission" date="2007-04" db="EMBL/GenBank/DDBJ databases">
        <title>Annotation of Pediculus humanus corporis strain USDA.</title>
        <authorList>
            <person name="Kirkness E."/>
            <person name="Hannick L."/>
            <person name="Hass B."/>
            <person name="Bruggner R."/>
            <person name="Lawson D."/>
            <person name="Bidwell S."/>
            <person name="Joardar V."/>
            <person name="Caler E."/>
            <person name="Walenz B."/>
            <person name="Inman J."/>
            <person name="Schobel S."/>
            <person name="Galinsky K."/>
            <person name="Amedeo P."/>
            <person name="Strausberg R."/>
        </authorList>
    </citation>
    <scope>NUCLEOTIDE SEQUENCE</scope>
    <source>
        <strain evidence="2">USDA</strain>
    </source>
</reference>
<organism>
    <name type="scientific">Pediculus humanus subsp. corporis</name>
    <name type="common">Body louse</name>
    <dbReference type="NCBI Taxonomy" id="121224"/>
    <lineage>
        <taxon>Eukaryota</taxon>
        <taxon>Metazoa</taxon>
        <taxon>Ecdysozoa</taxon>
        <taxon>Arthropoda</taxon>
        <taxon>Hexapoda</taxon>
        <taxon>Insecta</taxon>
        <taxon>Pterygota</taxon>
        <taxon>Neoptera</taxon>
        <taxon>Paraneoptera</taxon>
        <taxon>Psocodea</taxon>
        <taxon>Troctomorpha</taxon>
        <taxon>Phthiraptera</taxon>
        <taxon>Anoplura</taxon>
        <taxon>Pediculidae</taxon>
        <taxon>Pediculus</taxon>
    </lineage>
</organism>
<dbReference type="RefSeq" id="XP_002431092.1">
    <property type="nucleotide sequence ID" value="XM_002431047.1"/>
</dbReference>
<evidence type="ECO:0000256" key="1">
    <source>
        <dbReference type="SAM" id="Phobius"/>
    </source>
</evidence>
<protein>
    <submittedName>
        <fullName evidence="2 3">Uncharacterized protein</fullName>
    </submittedName>
</protein>
<dbReference type="AlphaFoldDB" id="E0VY98"/>